<dbReference type="PROSITE" id="PS51257">
    <property type="entry name" value="PROKAR_LIPOPROTEIN"/>
    <property type="match status" value="1"/>
</dbReference>
<proteinExistence type="predicted"/>
<keyword evidence="1" id="KW-0732">Signal</keyword>
<organism evidence="2 3">
    <name type="scientific">Laccaria amethystina LaAM-08-1</name>
    <dbReference type="NCBI Taxonomy" id="1095629"/>
    <lineage>
        <taxon>Eukaryota</taxon>
        <taxon>Fungi</taxon>
        <taxon>Dikarya</taxon>
        <taxon>Basidiomycota</taxon>
        <taxon>Agaricomycotina</taxon>
        <taxon>Agaricomycetes</taxon>
        <taxon>Agaricomycetidae</taxon>
        <taxon>Agaricales</taxon>
        <taxon>Agaricineae</taxon>
        <taxon>Hydnangiaceae</taxon>
        <taxon>Laccaria</taxon>
    </lineage>
</organism>
<evidence type="ECO:0000256" key="1">
    <source>
        <dbReference type="SAM" id="SignalP"/>
    </source>
</evidence>
<reference evidence="3" key="2">
    <citation type="submission" date="2015-01" db="EMBL/GenBank/DDBJ databases">
        <title>Evolutionary Origins and Diversification of the Mycorrhizal Mutualists.</title>
        <authorList>
            <consortium name="DOE Joint Genome Institute"/>
            <consortium name="Mycorrhizal Genomics Consortium"/>
            <person name="Kohler A."/>
            <person name="Kuo A."/>
            <person name="Nagy L.G."/>
            <person name="Floudas D."/>
            <person name="Copeland A."/>
            <person name="Barry K.W."/>
            <person name="Cichocki N."/>
            <person name="Veneault-Fourrey C."/>
            <person name="LaButti K."/>
            <person name="Lindquist E.A."/>
            <person name="Lipzen A."/>
            <person name="Lundell T."/>
            <person name="Morin E."/>
            <person name="Murat C."/>
            <person name="Riley R."/>
            <person name="Ohm R."/>
            <person name="Sun H."/>
            <person name="Tunlid A."/>
            <person name="Henrissat B."/>
            <person name="Grigoriev I.V."/>
            <person name="Hibbett D.S."/>
            <person name="Martin F."/>
        </authorList>
    </citation>
    <scope>NUCLEOTIDE SEQUENCE [LARGE SCALE GENOMIC DNA]</scope>
    <source>
        <strain evidence="3">LaAM-08-1</strain>
    </source>
</reference>
<dbReference type="OrthoDB" id="2857942at2759"/>
<evidence type="ECO:0008006" key="4">
    <source>
        <dbReference type="Google" id="ProtNLM"/>
    </source>
</evidence>
<protein>
    <recommendedName>
        <fullName evidence="4">Hydrophobin</fullName>
    </recommendedName>
</protein>
<dbReference type="Proteomes" id="UP000054477">
    <property type="component" value="Unassembled WGS sequence"/>
</dbReference>
<sequence length="131" mass="14429">MQFKFVTALATLPLFTLAINYEAFSSTTCSAFGCTDNGGLCCGGIPAGFGYSVLFEDLLGRRQRQVLEWWGQGRVHKLVPLRAAGLVLGMSLLLRRTAVSFSYFKYTHYKGLKKHIKVPSGSNDAMQKIAD</sequence>
<dbReference type="HOGENOM" id="CLU_1927943_0_0_1"/>
<feature type="chain" id="PRO_5002216645" description="Hydrophobin" evidence="1">
    <location>
        <begin position="19"/>
        <end position="131"/>
    </location>
</feature>
<evidence type="ECO:0000313" key="3">
    <source>
        <dbReference type="Proteomes" id="UP000054477"/>
    </source>
</evidence>
<keyword evidence="3" id="KW-1185">Reference proteome</keyword>
<dbReference type="EMBL" id="KN838678">
    <property type="protein sequence ID" value="KIJ98028.1"/>
    <property type="molecule type" value="Genomic_DNA"/>
</dbReference>
<reference evidence="2 3" key="1">
    <citation type="submission" date="2014-04" db="EMBL/GenBank/DDBJ databases">
        <authorList>
            <consortium name="DOE Joint Genome Institute"/>
            <person name="Kuo A."/>
            <person name="Kohler A."/>
            <person name="Nagy L.G."/>
            <person name="Floudas D."/>
            <person name="Copeland A."/>
            <person name="Barry K.W."/>
            <person name="Cichocki N."/>
            <person name="Veneault-Fourrey C."/>
            <person name="LaButti K."/>
            <person name="Lindquist E.A."/>
            <person name="Lipzen A."/>
            <person name="Lundell T."/>
            <person name="Morin E."/>
            <person name="Murat C."/>
            <person name="Sun H."/>
            <person name="Tunlid A."/>
            <person name="Henrissat B."/>
            <person name="Grigoriev I.V."/>
            <person name="Hibbett D.S."/>
            <person name="Martin F."/>
            <person name="Nordberg H.P."/>
            <person name="Cantor M.N."/>
            <person name="Hua S.X."/>
        </authorList>
    </citation>
    <scope>NUCLEOTIDE SEQUENCE [LARGE SCALE GENOMIC DNA]</scope>
    <source>
        <strain evidence="2 3">LaAM-08-1</strain>
    </source>
</reference>
<accession>A0A0C9X9H5</accession>
<name>A0A0C9X9H5_9AGAR</name>
<feature type="signal peptide" evidence="1">
    <location>
        <begin position="1"/>
        <end position="18"/>
    </location>
</feature>
<dbReference type="AlphaFoldDB" id="A0A0C9X9H5"/>
<gene>
    <name evidence="2" type="ORF">K443DRAFT_123848</name>
</gene>
<evidence type="ECO:0000313" key="2">
    <source>
        <dbReference type="EMBL" id="KIJ98028.1"/>
    </source>
</evidence>